<dbReference type="Pfam" id="PF00263">
    <property type="entry name" value="Secretin"/>
    <property type="match status" value="1"/>
</dbReference>
<feature type="signal peptide" evidence="2">
    <location>
        <begin position="1"/>
        <end position="25"/>
    </location>
</feature>
<name>A0A084SXP1_9BACT</name>
<dbReference type="PANTHER" id="PTHR30332">
    <property type="entry name" value="PROBABLE GENERAL SECRETION PATHWAY PROTEIN D"/>
    <property type="match status" value="1"/>
</dbReference>
<dbReference type="AlphaFoldDB" id="A0A084SXP1"/>
<comment type="similarity">
    <text evidence="1">Belongs to the bacterial secretin family.</text>
</comment>
<protein>
    <submittedName>
        <fullName evidence="6">Secretin</fullName>
    </submittedName>
</protein>
<evidence type="ECO:0000259" key="4">
    <source>
        <dbReference type="Pfam" id="PF04972"/>
    </source>
</evidence>
<proteinExistence type="inferred from homology"/>
<dbReference type="InterPro" id="IPR001775">
    <property type="entry name" value="GspD/PilQ"/>
</dbReference>
<feature type="domain" description="BON" evidence="4">
    <location>
        <begin position="165"/>
        <end position="222"/>
    </location>
</feature>
<sequence length="482" mass="52040">MLGRFTQVAALGTLLALFAAGSAWAQDSSTINLGVGTQKVITVPGTTRIALGDPSVAEVKVIGNNQILLQGQAEGKTTLLVWKSSGQRVSYLVTVRKQDPNEVISELKKLLGEIEGVSVRMVGDRIYLEGQAYTAGDAERIDQVVSLYPNVKSFVKVAPNAKKLVAQNLTAAFQKAGLRNVQVNVVGSTIFLEGSVESQQDLQKSELIVKAVGEKVENLLVVGIKRMILSEVQFVEIRRNSRDRYGIKYPTDITGSVSATASFTQGLYPGTFGTGSGLMGVVGNSDFSIGFQGNDGYGRLLAQPKLVCASGEKAEFLAGGEVPIPLITQNQFSVEYKPYGVILNLRPTADRNGNIQTEIEAEASELDTSVAVSFGSSAAIPGFRSRKVKTNVTVRHGETIVLSGVFSHDEQKAVSKLPGLGHIPIIGELFKSRAFDSTKRELVIFVTPRIVNPDSDKIRTIIEDVKSRYKQARSEVNFNIFD</sequence>
<evidence type="ECO:0000256" key="1">
    <source>
        <dbReference type="RuleBase" id="RU004003"/>
    </source>
</evidence>
<dbReference type="Proteomes" id="UP000028547">
    <property type="component" value="Unassembled WGS sequence"/>
</dbReference>
<keyword evidence="2" id="KW-0732">Signal</keyword>
<evidence type="ECO:0000313" key="6">
    <source>
        <dbReference type="EMBL" id="KFA93226.1"/>
    </source>
</evidence>
<evidence type="ECO:0000259" key="3">
    <source>
        <dbReference type="Pfam" id="PF00263"/>
    </source>
</evidence>
<dbReference type="RefSeq" id="WP_043392911.1">
    <property type="nucleotide sequence ID" value="NZ_JPMI01000062.1"/>
</dbReference>
<dbReference type="GO" id="GO:0015627">
    <property type="term" value="C:type II protein secretion system complex"/>
    <property type="evidence" value="ECO:0007669"/>
    <property type="project" value="TreeGrafter"/>
</dbReference>
<feature type="chain" id="PRO_5001782094" evidence="2">
    <location>
        <begin position="26"/>
        <end position="482"/>
    </location>
</feature>
<dbReference type="GO" id="GO:0009306">
    <property type="term" value="P:protein secretion"/>
    <property type="evidence" value="ECO:0007669"/>
    <property type="project" value="InterPro"/>
</dbReference>
<feature type="domain" description="Type II/III secretion system secretin-like" evidence="3">
    <location>
        <begin position="295"/>
        <end position="451"/>
    </location>
</feature>
<accession>A0A084SXP1</accession>
<evidence type="ECO:0000313" key="7">
    <source>
        <dbReference type="Proteomes" id="UP000028547"/>
    </source>
</evidence>
<dbReference type="InterPro" id="IPR007055">
    <property type="entry name" value="BON_dom"/>
</dbReference>
<dbReference type="Pfam" id="PF13629">
    <property type="entry name" value="T2SS-T3SS_pil_N"/>
    <property type="match status" value="1"/>
</dbReference>
<dbReference type="InterPro" id="IPR032789">
    <property type="entry name" value="T2SS-T3SS_pil_N"/>
</dbReference>
<evidence type="ECO:0000256" key="2">
    <source>
        <dbReference type="SAM" id="SignalP"/>
    </source>
</evidence>
<dbReference type="Pfam" id="PF04972">
    <property type="entry name" value="BON"/>
    <property type="match status" value="1"/>
</dbReference>
<dbReference type="InterPro" id="IPR004846">
    <property type="entry name" value="T2SS/T3SS_dom"/>
</dbReference>
<gene>
    <name evidence="6" type="ORF">Q664_10545</name>
</gene>
<organism evidence="6 7">
    <name type="scientific">Archangium violaceum Cb vi76</name>
    <dbReference type="NCBI Taxonomy" id="1406225"/>
    <lineage>
        <taxon>Bacteria</taxon>
        <taxon>Pseudomonadati</taxon>
        <taxon>Myxococcota</taxon>
        <taxon>Myxococcia</taxon>
        <taxon>Myxococcales</taxon>
        <taxon>Cystobacterineae</taxon>
        <taxon>Archangiaceae</taxon>
        <taxon>Archangium</taxon>
    </lineage>
</organism>
<comment type="caution">
    <text evidence="6">The sequence shown here is derived from an EMBL/GenBank/DDBJ whole genome shotgun (WGS) entry which is preliminary data.</text>
</comment>
<dbReference type="EMBL" id="JPMI01000062">
    <property type="protein sequence ID" value="KFA93226.1"/>
    <property type="molecule type" value="Genomic_DNA"/>
</dbReference>
<evidence type="ECO:0000259" key="5">
    <source>
        <dbReference type="Pfam" id="PF13629"/>
    </source>
</evidence>
<dbReference type="PRINTS" id="PR00811">
    <property type="entry name" value="BCTERIALGSPD"/>
</dbReference>
<reference evidence="6 7" key="1">
    <citation type="submission" date="2014-07" db="EMBL/GenBank/DDBJ databases">
        <title>Draft Genome Sequence of Gephyronic Acid Producer, Cystobacter violaceus Strain Cb vi76.</title>
        <authorList>
            <person name="Stevens D.C."/>
            <person name="Young J."/>
            <person name="Carmichael R."/>
            <person name="Tan J."/>
            <person name="Taylor R.E."/>
        </authorList>
    </citation>
    <scope>NUCLEOTIDE SEQUENCE [LARGE SCALE GENOMIC DNA]</scope>
    <source>
        <strain evidence="6 7">Cb vi76</strain>
    </source>
</reference>
<dbReference type="InterPro" id="IPR050810">
    <property type="entry name" value="Bact_Secretion_Sys_Channel"/>
</dbReference>
<dbReference type="PANTHER" id="PTHR30332:SF17">
    <property type="entry name" value="TYPE IV PILIATION SYSTEM PROTEIN DR_0774-RELATED"/>
    <property type="match status" value="1"/>
</dbReference>
<feature type="domain" description="Pilus formation protein N-terminal" evidence="5">
    <location>
        <begin position="29"/>
        <end position="95"/>
    </location>
</feature>